<proteinExistence type="predicted"/>
<organism evidence="1 2">
    <name type="scientific">Ambispora gerdemannii</name>
    <dbReference type="NCBI Taxonomy" id="144530"/>
    <lineage>
        <taxon>Eukaryota</taxon>
        <taxon>Fungi</taxon>
        <taxon>Fungi incertae sedis</taxon>
        <taxon>Mucoromycota</taxon>
        <taxon>Glomeromycotina</taxon>
        <taxon>Glomeromycetes</taxon>
        <taxon>Archaeosporales</taxon>
        <taxon>Ambisporaceae</taxon>
        <taxon>Ambispora</taxon>
    </lineage>
</organism>
<reference evidence="1" key="1">
    <citation type="submission" date="2021-06" db="EMBL/GenBank/DDBJ databases">
        <authorList>
            <person name="Kallberg Y."/>
            <person name="Tangrot J."/>
            <person name="Rosling A."/>
        </authorList>
    </citation>
    <scope>NUCLEOTIDE SEQUENCE</scope>
    <source>
        <strain evidence="1">MT106</strain>
    </source>
</reference>
<comment type="caution">
    <text evidence="1">The sequence shown here is derived from an EMBL/GenBank/DDBJ whole genome shotgun (WGS) entry which is preliminary data.</text>
</comment>
<sequence length="124" mass="13763">MVNEQNLKPIISQQKLVEESPLSPAARAKVINKSGSNYVSERGKEGYGPMPYVDSQALMIAGSDSIMSRIEREFPNVATLLRWNREATLSFLKEKHAFSAYLGQNAFRVPCSHEDNYSKTGPAA</sequence>
<dbReference type="EMBL" id="CAJVPL010017214">
    <property type="protein sequence ID" value="CAG8698112.1"/>
    <property type="molecule type" value="Genomic_DNA"/>
</dbReference>
<evidence type="ECO:0000313" key="2">
    <source>
        <dbReference type="Proteomes" id="UP000789831"/>
    </source>
</evidence>
<dbReference type="AlphaFoldDB" id="A0A9N9HNL9"/>
<feature type="non-terminal residue" evidence="1">
    <location>
        <position position="124"/>
    </location>
</feature>
<gene>
    <name evidence="1" type="ORF">AGERDE_LOCUS13369</name>
</gene>
<name>A0A9N9HNL9_9GLOM</name>
<keyword evidence="2" id="KW-1185">Reference proteome</keyword>
<dbReference type="OrthoDB" id="2319705at2759"/>
<accession>A0A9N9HNL9</accession>
<dbReference type="Proteomes" id="UP000789831">
    <property type="component" value="Unassembled WGS sequence"/>
</dbReference>
<evidence type="ECO:0000313" key="1">
    <source>
        <dbReference type="EMBL" id="CAG8698112.1"/>
    </source>
</evidence>
<protein>
    <submittedName>
        <fullName evidence="1">12152_t:CDS:1</fullName>
    </submittedName>
</protein>